<gene>
    <name evidence="6" type="ORF">RGE70_14510</name>
</gene>
<keyword evidence="3 5" id="KW-1133">Transmembrane helix</keyword>
<protein>
    <submittedName>
        <fullName evidence="6">MAPEG family protein</fullName>
    </submittedName>
</protein>
<evidence type="ECO:0000256" key="4">
    <source>
        <dbReference type="ARBA" id="ARBA00023136"/>
    </source>
</evidence>
<dbReference type="InterPro" id="IPR001129">
    <property type="entry name" value="Membr-assoc_MAPEG"/>
</dbReference>
<proteinExistence type="predicted"/>
<dbReference type="SUPFAM" id="SSF161084">
    <property type="entry name" value="MAPEG domain-like"/>
    <property type="match status" value="1"/>
</dbReference>
<dbReference type="InterPro" id="IPR023352">
    <property type="entry name" value="MAPEG-like_dom_sf"/>
</dbReference>
<keyword evidence="4 5" id="KW-0472">Membrane</keyword>
<evidence type="ECO:0000313" key="6">
    <source>
        <dbReference type="EMBL" id="WOT04525.1"/>
    </source>
</evidence>
<feature type="transmembrane region" description="Helical" evidence="5">
    <location>
        <begin position="12"/>
        <end position="31"/>
    </location>
</feature>
<keyword evidence="7" id="KW-1185">Reference proteome</keyword>
<dbReference type="Gene3D" id="1.20.120.550">
    <property type="entry name" value="Membrane associated eicosanoid/glutathione metabolism-like domain"/>
    <property type="match status" value="1"/>
</dbReference>
<evidence type="ECO:0000256" key="3">
    <source>
        <dbReference type="ARBA" id="ARBA00022989"/>
    </source>
</evidence>
<sequence>MMLSTKQSGVLKGMLLAMVTSIGGITAAIIYDPFQYAGLNVLSERLTVLGLALILPTLLLIVSVGRLAKFRFFSPDDIDGSGLTPGSHDAVMLQSLLQNTLEQCVIAFAVYTAWVLLMPSNWLSVVPLCSILFAVGRIGFFVGYRRGAPARAFGFALTFYSTVVMFLVLLGYQLA</sequence>
<organism evidence="6 7">
    <name type="scientific">Shewanella youngdeokensis</name>
    <dbReference type="NCBI Taxonomy" id="2999068"/>
    <lineage>
        <taxon>Bacteria</taxon>
        <taxon>Pseudomonadati</taxon>
        <taxon>Pseudomonadota</taxon>
        <taxon>Gammaproteobacteria</taxon>
        <taxon>Alteromonadales</taxon>
        <taxon>Shewanellaceae</taxon>
        <taxon>Shewanella</taxon>
    </lineage>
</organism>
<dbReference type="EMBL" id="CP136522">
    <property type="protein sequence ID" value="WOT04525.1"/>
    <property type="molecule type" value="Genomic_DNA"/>
</dbReference>
<dbReference type="Pfam" id="PF01124">
    <property type="entry name" value="MAPEG"/>
    <property type="match status" value="1"/>
</dbReference>
<dbReference type="PANTHER" id="PTHR31004">
    <property type="entry name" value="TRANSMEMBRANE PROTEIN 79"/>
    <property type="match status" value="1"/>
</dbReference>
<dbReference type="RefSeq" id="WP_310472161.1">
    <property type="nucleotide sequence ID" value="NZ_CP136522.1"/>
</dbReference>
<feature type="transmembrane region" description="Helical" evidence="5">
    <location>
        <begin position="152"/>
        <end position="172"/>
    </location>
</feature>
<feature type="transmembrane region" description="Helical" evidence="5">
    <location>
        <begin position="46"/>
        <end position="65"/>
    </location>
</feature>
<evidence type="ECO:0000313" key="7">
    <source>
        <dbReference type="Proteomes" id="UP001529491"/>
    </source>
</evidence>
<evidence type="ECO:0000256" key="1">
    <source>
        <dbReference type="ARBA" id="ARBA00004370"/>
    </source>
</evidence>
<evidence type="ECO:0000256" key="2">
    <source>
        <dbReference type="ARBA" id="ARBA00022692"/>
    </source>
</evidence>
<accession>A0ABZ0JYF9</accession>
<name>A0ABZ0JYF9_9GAMM</name>
<reference evidence="6 7" key="1">
    <citation type="submission" date="2023-10" db="EMBL/GenBank/DDBJ databases">
        <title>Complete genome sequence of Shewanella sp. DAU334.</title>
        <authorList>
            <person name="Lee Y.-S."/>
            <person name="Jeong H.-R."/>
            <person name="Hwang E.-J."/>
            <person name="Choi Y.-L."/>
            <person name="Kim G.-D."/>
        </authorList>
    </citation>
    <scope>NUCLEOTIDE SEQUENCE [LARGE SCALE GENOMIC DNA]</scope>
    <source>
        <strain evidence="6 7">DAU334</strain>
    </source>
</reference>
<dbReference type="PANTHER" id="PTHR31004:SF1">
    <property type="entry name" value="TRANSMEMBRANE PROTEIN 79"/>
    <property type="match status" value="1"/>
</dbReference>
<evidence type="ECO:0000256" key="5">
    <source>
        <dbReference type="SAM" id="Phobius"/>
    </source>
</evidence>
<dbReference type="Proteomes" id="UP001529491">
    <property type="component" value="Chromosome"/>
</dbReference>
<keyword evidence="2 5" id="KW-0812">Transmembrane</keyword>
<comment type="subcellular location">
    <subcellularLocation>
        <location evidence="1">Membrane</location>
    </subcellularLocation>
</comment>
<feature type="transmembrane region" description="Helical" evidence="5">
    <location>
        <begin position="122"/>
        <end position="140"/>
    </location>
</feature>